<dbReference type="Pfam" id="PF00180">
    <property type="entry name" value="Iso_dh"/>
    <property type="match status" value="1"/>
</dbReference>
<sequence>MKGDGIGPEVVDSMLRVLKECNTQIEIINCEAGLEQWEKNGSKDKSYIPDMTMEALKESDACFKGPTTTIPSPGAPRSVAVTLRQKFELYSNIRPIKTYERLTPNRNLDFVCFREATEGLYSGIEVQISDDAAIAIRQITRKSCRRFVSSALEWAKKYNLNKMVGITKRNILKKTDGIFWDEIPHCA</sequence>
<dbReference type="SMART" id="SM01329">
    <property type="entry name" value="Iso_dh"/>
    <property type="match status" value="1"/>
</dbReference>
<evidence type="ECO:0000259" key="2">
    <source>
        <dbReference type="SMART" id="SM01329"/>
    </source>
</evidence>
<dbReference type="PANTHER" id="PTHR11835:SF77">
    <property type="entry name" value="ISOCITRATE_ISOPROPYLMALATE DEHYDROGENASE FAMILY PROTEIN"/>
    <property type="match status" value="1"/>
</dbReference>
<dbReference type="PANTHER" id="PTHR11835">
    <property type="entry name" value="DECARBOXYLATING DEHYDROGENASES-ISOCITRATE, ISOPROPYLMALATE, TARTRATE"/>
    <property type="match status" value="1"/>
</dbReference>
<dbReference type="GO" id="GO:0006102">
    <property type="term" value="P:isocitrate metabolic process"/>
    <property type="evidence" value="ECO:0007669"/>
    <property type="project" value="TreeGrafter"/>
</dbReference>
<evidence type="ECO:0000256" key="1">
    <source>
        <dbReference type="ARBA" id="ARBA00007769"/>
    </source>
</evidence>
<organism evidence="3">
    <name type="scientific">uncultured marine crenarchaeote HF4000_APKG8D22</name>
    <dbReference type="NCBI Taxonomy" id="455603"/>
    <lineage>
        <taxon>Archaea</taxon>
        <taxon>Nitrososphaerota</taxon>
        <taxon>Nitrososphaeria</taxon>
        <taxon>Nitrosopumilales</taxon>
        <taxon>environmental samples</taxon>
    </lineage>
</organism>
<protein>
    <submittedName>
        <fullName evidence="3">Putative isocitrate/isopropylmalate dehydrogenase</fullName>
    </submittedName>
</protein>
<dbReference type="SUPFAM" id="SSF53659">
    <property type="entry name" value="Isocitrate/Isopropylmalate dehydrogenase-like"/>
    <property type="match status" value="1"/>
</dbReference>
<dbReference type="GO" id="GO:0006099">
    <property type="term" value="P:tricarboxylic acid cycle"/>
    <property type="evidence" value="ECO:0007669"/>
    <property type="project" value="TreeGrafter"/>
</dbReference>
<accession>B3TA93</accession>
<proteinExistence type="inferred from homology"/>
<evidence type="ECO:0000313" key="3">
    <source>
        <dbReference type="EMBL" id="ABZ09502.1"/>
    </source>
</evidence>
<gene>
    <name evidence="3" type="ORF">ALOHA_HF4000APKG8D22ctg2g1</name>
</gene>
<dbReference type="GO" id="GO:0004449">
    <property type="term" value="F:isocitrate dehydrogenase (NAD+) activity"/>
    <property type="evidence" value="ECO:0007669"/>
    <property type="project" value="TreeGrafter"/>
</dbReference>
<dbReference type="AlphaFoldDB" id="B3TA93"/>
<dbReference type="InterPro" id="IPR024084">
    <property type="entry name" value="IsoPropMal-DH-like_dom"/>
</dbReference>
<name>B3TA93_9ARCH</name>
<dbReference type="EMBL" id="EU016653">
    <property type="protein sequence ID" value="ABZ09502.1"/>
    <property type="molecule type" value="Genomic_DNA"/>
</dbReference>
<dbReference type="Gene3D" id="3.40.718.10">
    <property type="entry name" value="Isopropylmalate Dehydrogenase"/>
    <property type="match status" value="1"/>
</dbReference>
<comment type="similarity">
    <text evidence="1">Belongs to the isocitrate and isopropylmalate dehydrogenases family.</text>
</comment>
<feature type="domain" description="Isopropylmalate dehydrogenase-like" evidence="2">
    <location>
        <begin position="1"/>
        <end position="187"/>
    </location>
</feature>
<reference evidence="3" key="1">
    <citation type="journal article" date="2008" name="ISME J.">
        <title>Genomic patterns of recombination, clonal divergence and environment in marine microbial populations.</title>
        <authorList>
            <person name="Konstantinidis K.T."/>
            <person name="Delong E.F."/>
        </authorList>
    </citation>
    <scope>NUCLEOTIDE SEQUENCE</scope>
</reference>